<dbReference type="InterPro" id="IPR052755">
    <property type="entry name" value="Lysozyme_Inhibitor_LprI"/>
</dbReference>
<evidence type="ECO:0000313" key="2">
    <source>
        <dbReference type="EMBL" id="CAB3747545.1"/>
    </source>
</evidence>
<name>A0A6J5D3D6_9BURK</name>
<feature type="chain" id="PRO_5026877266" description="Lysozyme inhibitor LprI N-terminal domain-containing protein" evidence="1">
    <location>
        <begin position="29"/>
        <end position="248"/>
    </location>
</feature>
<dbReference type="GO" id="GO:0005576">
    <property type="term" value="C:extracellular region"/>
    <property type="evidence" value="ECO:0007669"/>
    <property type="project" value="TreeGrafter"/>
</dbReference>
<evidence type="ECO:0000256" key="1">
    <source>
        <dbReference type="SAM" id="SignalP"/>
    </source>
</evidence>
<evidence type="ECO:0008006" key="4">
    <source>
        <dbReference type="Google" id="ProtNLM"/>
    </source>
</evidence>
<evidence type="ECO:0000313" key="3">
    <source>
        <dbReference type="Proteomes" id="UP000494135"/>
    </source>
</evidence>
<feature type="signal peptide" evidence="1">
    <location>
        <begin position="1"/>
        <end position="28"/>
    </location>
</feature>
<reference evidence="2 3" key="1">
    <citation type="submission" date="2020-04" db="EMBL/GenBank/DDBJ databases">
        <authorList>
            <person name="De Canck E."/>
        </authorList>
    </citation>
    <scope>NUCLEOTIDE SEQUENCE [LARGE SCALE GENOMIC DNA]</scope>
    <source>
        <strain evidence="2 3">LMG 29660</strain>
    </source>
</reference>
<organism evidence="2 3">
    <name type="scientific">Burkholderia puraquae</name>
    <dbReference type="NCBI Taxonomy" id="1904757"/>
    <lineage>
        <taxon>Bacteria</taxon>
        <taxon>Pseudomonadati</taxon>
        <taxon>Pseudomonadota</taxon>
        <taxon>Betaproteobacteria</taxon>
        <taxon>Burkholderiales</taxon>
        <taxon>Burkholderiaceae</taxon>
        <taxon>Burkholderia</taxon>
        <taxon>Burkholderia cepacia complex</taxon>
    </lineage>
</organism>
<dbReference type="Proteomes" id="UP000494135">
    <property type="component" value="Unassembled WGS sequence"/>
</dbReference>
<keyword evidence="1" id="KW-0732">Signal</keyword>
<protein>
    <recommendedName>
        <fullName evidence="4">Lysozyme inhibitor LprI N-terminal domain-containing protein</fullName>
    </recommendedName>
</protein>
<dbReference type="EMBL" id="CADIKG010000001">
    <property type="protein sequence ID" value="CAB3747545.1"/>
    <property type="molecule type" value="Genomic_DNA"/>
</dbReference>
<dbReference type="RefSeq" id="WP_244289239.1">
    <property type="nucleotide sequence ID" value="NZ_CADIKG010000001.1"/>
</dbReference>
<dbReference type="AlphaFoldDB" id="A0A6J5D3D6"/>
<dbReference type="PANTHER" id="PTHR37549:SF1">
    <property type="entry name" value="LIPOPROTEIN LPRI"/>
    <property type="match status" value="1"/>
</dbReference>
<proteinExistence type="predicted"/>
<gene>
    <name evidence="2" type="ORF">LMG29660_00647</name>
</gene>
<dbReference type="PANTHER" id="PTHR37549">
    <property type="entry name" value="LIPOPROTEIN LPRI"/>
    <property type="match status" value="1"/>
</dbReference>
<accession>A0A6J5D3D6</accession>
<sequence length="248" mass="27629">MKTTITLRMLVRIALLPASFWIAGSVYAASFNCHLVKHPAEQTICAVPELSKLDDQLAIAWSLAPERVMKGYGSSGLNDLKDYQRGWRLQRDACAQDVDCLRTSYLRRLQQLSEPNPEIVRDINGFHWSQTWTLLEISSKPLPRDRGGIIMINVNPYADAARLTFDASSWNGENSGREYKADAVVRADGKAFHVGADGCQLDFAIHGAQMEVEQRGQCGKVLGHGSDVDFRGTYIDEAHAPNKGFEFE</sequence>